<dbReference type="PANTHER" id="PTHR12011">
    <property type="entry name" value="ADHESION G-PROTEIN COUPLED RECEPTOR"/>
    <property type="match status" value="1"/>
</dbReference>
<evidence type="ECO:0000259" key="8">
    <source>
        <dbReference type="PROSITE" id="PS50261"/>
    </source>
</evidence>
<dbReference type="GO" id="GO:0005886">
    <property type="term" value="C:plasma membrane"/>
    <property type="evidence" value="ECO:0007669"/>
    <property type="project" value="TreeGrafter"/>
</dbReference>
<dbReference type="Pfam" id="PF01825">
    <property type="entry name" value="GPS"/>
    <property type="match status" value="1"/>
</dbReference>
<sequence>NKWAVDGCHTIPTNDSSTVSAVAFMSYTNVTNMMDPDLFTTDEKTTKTMMSTVVSATLIKITDKKLTKPVNFTFKHTNLKPDSNLTCVYWNNKAWVVDGCNLLQTSGSQTVCSCDHLSTFALIMQTKPSKNEDPLDLLSTVLVSVGLVFLSLALLTFVIFRRKLRANNTPRINLAYLWMTVFFLILYLSIQLLCAVLAGVLHFFFLSAFVWMLIEAVLLFISVKNLTKIRSKQKEVLDWKWLIVIGYFIPLVVVGVSVGTVPDGYGSKECWLKFDKGFFWSFLGPVCFILSNLILFIIIGVIMTFTLSKRNNPTLQKKATGSDDQLIKSVMFKGLLQFIIIGCFWTFGFFTQISDAVKIIFLIVNSQQGTFIFLIHCVLNYEVRLEPYKQALKD</sequence>
<evidence type="ECO:0000259" key="7">
    <source>
        <dbReference type="PROSITE" id="PS50221"/>
    </source>
</evidence>
<evidence type="ECO:0000256" key="2">
    <source>
        <dbReference type="ARBA" id="ARBA00022692"/>
    </source>
</evidence>
<keyword evidence="10" id="KW-1185">Reference proteome</keyword>
<dbReference type="AlphaFoldDB" id="A0A3B1JRB7"/>
<dbReference type="InterPro" id="IPR057244">
    <property type="entry name" value="GAIN_B"/>
</dbReference>
<accession>A0A3B1JRB7</accession>
<organism evidence="9 10">
    <name type="scientific">Astyanax mexicanus</name>
    <name type="common">Blind cave fish</name>
    <name type="synonym">Astyanax fasciatus mexicanus</name>
    <dbReference type="NCBI Taxonomy" id="7994"/>
    <lineage>
        <taxon>Eukaryota</taxon>
        <taxon>Metazoa</taxon>
        <taxon>Chordata</taxon>
        <taxon>Craniata</taxon>
        <taxon>Vertebrata</taxon>
        <taxon>Euteleostomi</taxon>
        <taxon>Actinopterygii</taxon>
        <taxon>Neopterygii</taxon>
        <taxon>Teleostei</taxon>
        <taxon>Ostariophysi</taxon>
        <taxon>Characiformes</taxon>
        <taxon>Characoidei</taxon>
        <taxon>Acestrorhamphidae</taxon>
        <taxon>Acestrorhamphinae</taxon>
        <taxon>Astyanax</taxon>
    </lineage>
</organism>
<evidence type="ECO:0000256" key="3">
    <source>
        <dbReference type="ARBA" id="ARBA00022989"/>
    </source>
</evidence>
<dbReference type="GO" id="GO:0007166">
    <property type="term" value="P:cell surface receptor signaling pathway"/>
    <property type="evidence" value="ECO:0007669"/>
    <property type="project" value="InterPro"/>
</dbReference>
<evidence type="ECO:0000256" key="4">
    <source>
        <dbReference type="ARBA" id="ARBA00023136"/>
    </source>
</evidence>
<evidence type="ECO:0000313" key="10">
    <source>
        <dbReference type="Proteomes" id="UP000018467"/>
    </source>
</evidence>
<reference evidence="10" key="2">
    <citation type="journal article" date="2014" name="Nat. Commun.">
        <title>The cavefish genome reveals candidate genes for eye loss.</title>
        <authorList>
            <person name="McGaugh S.E."/>
            <person name="Gross J.B."/>
            <person name="Aken B."/>
            <person name="Blin M."/>
            <person name="Borowsky R."/>
            <person name="Chalopin D."/>
            <person name="Hinaux H."/>
            <person name="Jeffery W.R."/>
            <person name="Keene A."/>
            <person name="Ma L."/>
            <person name="Minx P."/>
            <person name="Murphy D."/>
            <person name="O'Quin K.E."/>
            <person name="Retaux S."/>
            <person name="Rohner N."/>
            <person name="Searle S.M."/>
            <person name="Stahl B.A."/>
            <person name="Tabin C."/>
            <person name="Volff J.N."/>
            <person name="Yoshizawa M."/>
            <person name="Warren W.C."/>
        </authorList>
    </citation>
    <scope>NUCLEOTIDE SEQUENCE [LARGE SCALE GENOMIC DNA]</scope>
    <source>
        <strain evidence="10">female</strain>
    </source>
</reference>
<keyword evidence="3 6" id="KW-1133">Transmembrane helix</keyword>
<dbReference type="InterPro" id="IPR000832">
    <property type="entry name" value="GPCR_2_secretin-like"/>
</dbReference>
<reference evidence="9" key="3">
    <citation type="submission" date="2025-08" db="UniProtKB">
        <authorList>
            <consortium name="Ensembl"/>
        </authorList>
    </citation>
    <scope>IDENTIFICATION</scope>
</reference>
<dbReference type="Proteomes" id="UP000018467">
    <property type="component" value="Unassembled WGS sequence"/>
</dbReference>
<dbReference type="Gene3D" id="2.60.220.50">
    <property type="match status" value="1"/>
</dbReference>
<feature type="transmembrane region" description="Helical" evidence="6">
    <location>
        <begin position="359"/>
        <end position="379"/>
    </location>
</feature>
<protein>
    <submittedName>
        <fullName evidence="9">Uncharacterized protein</fullName>
    </submittedName>
</protein>
<feature type="transmembrane region" description="Helical" evidence="6">
    <location>
        <begin position="335"/>
        <end position="353"/>
    </location>
</feature>
<evidence type="ECO:0000256" key="5">
    <source>
        <dbReference type="ARBA" id="ARBA00023157"/>
    </source>
</evidence>
<proteinExistence type="predicted"/>
<feature type="transmembrane region" description="Helical" evidence="6">
    <location>
        <begin position="172"/>
        <end position="190"/>
    </location>
</feature>
<dbReference type="GO" id="GO:0007189">
    <property type="term" value="P:adenylate cyclase-activating G protein-coupled receptor signaling pathway"/>
    <property type="evidence" value="ECO:0007669"/>
    <property type="project" value="TreeGrafter"/>
</dbReference>
<reference evidence="9" key="4">
    <citation type="submission" date="2025-09" db="UniProtKB">
        <authorList>
            <consortium name="Ensembl"/>
        </authorList>
    </citation>
    <scope>IDENTIFICATION</scope>
</reference>
<evidence type="ECO:0000313" key="9">
    <source>
        <dbReference type="Ensembl" id="ENSAMXP00000044813.1"/>
    </source>
</evidence>
<dbReference type="Pfam" id="PF00002">
    <property type="entry name" value="7tm_2"/>
    <property type="match status" value="1"/>
</dbReference>
<dbReference type="InterPro" id="IPR017981">
    <property type="entry name" value="GPCR_2-like_7TM"/>
</dbReference>
<feature type="transmembrane region" description="Helical" evidence="6">
    <location>
        <begin position="137"/>
        <end position="160"/>
    </location>
</feature>
<feature type="transmembrane region" description="Helical" evidence="6">
    <location>
        <begin position="196"/>
        <end position="221"/>
    </location>
</feature>
<dbReference type="PROSITE" id="PS50261">
    <property type="entry name" value="G_PROTEIN_RECEP_F2_4"/>
    <property type="match status" value="1"/>
</dbReference>
<dbReference type="PROSITE" id="PS50221">
    <property type="entry name" value="GAIN_B"/>
    <property type="match status" value="1"/>
</dbReference>
<evidence type="ECO:0000256" key="1">
    <source>
        <dbReference type="ARBA" id="ARBA00004141"/>
    </source>
</evidence>
<keyword evidence="2 6" id="KW-0812">Transmembrane</keyword>
<dbReference type="InterPro" id="IPR046338">
    <property type="entry name" value="GAIN_dom_sf"/>
</dbReference>
<feature type="transmembrane region" description="Helical" evidence="6">
    <location>
        <begin position="282"/>
        <end position="307"/>
    </location>
</feature>
<feature type="transmembrane region" description="Helical" evidence="6">
    <location>
        <begin position="241"/>
        <end position="262"/>
    </location>
</feature>
<dbReference type="GO" id="GO:0004930">
    <property type="term" value="F:G protein-coupled receptor activity"/>
    <property type="evidence" value="ECO:0007669"/>
    <property type="project" value="InterPro"/>
</dbReference>
<name>A0A3B1JRB7_ASTMX</name>
<feature type="domain" description="GAIN-B" evidence="7">
    <location>
        <begin position="1"/>
        <end position="130"/>
    </location>
</feature>
<dbReference type="SMART" id="SM00303">
    <property type="entry name" value="GPS"/>
    <property type="match status" value="1"/>
</dbReference>
<dbReference type="Ensembl" id="ENSAMXT00000053646.1">
    <property type="protein sequence ID" value="ENSAMXP00000044813.1"/>
    <property type="gene ID" value="ENSAMXG00000040091.1"/>
</dbReference>
<feature type="domain" description="G-protein coupled receptors family 2 profile 2" evidence="8">
    <location>
        <begin position="135"/>
        <end position="380"/>
    </location>
</feature>
<dbReference type="PRINTS" id="PR00249">
    <property type="entry name" value="GPCRSECRETIN"/>
</dbReference>
<keyword evidence="5" id="KW-1015">Disulfide bond</keyword>
<dbReference type="PANTHER" id="PTHR12011:SF469">
    <property type="entry name" value="ADHESION G PROTEIN-COUPLED RECEPTOR E1-RELATED"/>
    <property type="match status" value="1"/>
</dbReference>
<comment type="subcellular location">
    <subcellularLocation>
        <location evidence="1">Membrane</location>
        <topology evidence="1">Multi-pass membrane protein</topology>
    </subcellularLocation>
</comment>
<keyword evidence="4 6" id="KW-0472">Membrane</keyword>
<reference evidence="10" key="1">
    <citation type="submission" date="2013-03" db="EMBL/GenBank/DDBJ databases">
        <authorList>
            <person name="Jeffery W."/>
            <person name="Warren W."/>
            <person name="Wilson R.K."/>
        </authorList>
    </citation>
    <scope>NUCLEOTIDE SEQUENCE</scope>
    <source>
        <strain evidence="10">female</strain>
    </source>
</reference>
<dbReference type="InParanoid" id="A0A3B1JRB7"/>
<dbReference type="InterPro" id="IPR000203">
    <property type="entry name" value="GPS"/>
</dbReference>
<evidence type="ECO:0000256" key="6">
    <source>
        <dbReference type="SAM" id="Phobius"/>
    </source>
</evidence>
<dbReference type="Gene3D" id="1.20.1070.10">
    <property type="entry name" value="Rhodopsin 7-helix transmembrane proteins"/>
    <property type="match status" value="1"/>
</dbReference>
<dbReference type="GeneTree" id="ENSGT00940000163334"/>